<dbReference type="InParanoid" id="G8JXW9"/>
<dbReference type="KEGG" id="erc:Ecym_8424"/>
<dbReference type="STRING" id="931890.G8JXW9"/>
<dbReference type="OMA" id="EHIPYAG"/>
<gene>
    <name evidence="4" type="ordered locus">Ecym_8424</name>
</gene>
<dbReference type="OrthoDB" id="5135119at2759"/>
<dbReference type="RefSeq" id="XP_003648510.1">
    <property type="nucleotide sequence ID" value="XM_003648462.1"/>
</dbReference>
<evidence type="ECO:0000313" key="5">
    <source>
        <dbReference type="Proteomes" id="UP000006790"/>
    </source>
</evidence>
<dbReference type="eggNOG" id="ENOG502QSRP">
    <property type="taxonomic scope" value="Eukaryota"/>
</dbReference>
<dbReference type="PANTHER" id="PTHR31956">
    <property type="entry name" value="NON-SPECIFIC PHOSPHOLIPASE C4-RELATED"/>
    <property type="match status" value="1"/>
</dbReference>
<dbReference type="EC" id="3.1.3.2" evidence="2"/>
<dbReference type="InterPro" id="IPR017850">
    <property type="entry name" value="Alkaline_phosphatase_core_sf"/>
</dbReference>
<dbReference type="FunFam" id="3.40.720.10:FF:000043">
    <property type="entry name" value="Acid phosphatase PHOa"/>
    <property type="match status" value="1"/>
</dbReference>
<evidence type="ECO:0000313" key="4">
    <source>
        <dbReference type="EMBL" id="AET41693.1"/>
    </source>
</evidence>
<comment type="catalytic activity">
    <reaction evidence="1">
        <text>a phosphate monoester + H2O = an alcohol + phosphate</text>
        <dbReference type="Rhea" id="RHEA:15017"/>
        <dbReference type="ChEBI" id="CHEBI:15377"/>
        <dbReference type="ChEBI" id="CHEBI:30879"/>
        <dbReference type="ChEBI" id="CHEBI:43474"/>
        <dbReference type="ChEBI" id="CHEBI:67140"/>
        <dbReference type="EC" id="3.1.3.2"/>
    </reaction>
</comment>
<evidence type="ECO:0000256" key="3">
    <source>
        <dbReference type="ARBA" id="ARBA00022801"/>
    </source>
</evidence>
<evidence type="ECO:0000256" key="2">
    <source>
        <dbReference type="ARBA" id="ARBA00012646"/>
    </source>
</evidence>
<dbReference type="Pfam" id="PF04185">
    <property type="entry name" value="Phosphoesterase"/>
    <property type="match status" value="1"/>
</dbReference>
<protein>
    <recommendedName>
        <fullName evidence="2">acid phosphatase</fullName>
        <ecNumber evidence="2">3.1.3.2</ecNumber>
    </recommendedName>
</protein>
<reference evidence="5" key="1">
    <citation type="journal article" date="2012" name="G3 (Bethesda)">
        <title>Pichia sorbitophila, an interspecies yeast hybrid reveals early steps of genome resolution following polyploidization.</title>
        <authorList>
            <person name="Leh Louis V."/>
            <person name="Despons L."/>
            <person name="Friedrich A."/>
            <person name="Martin T."/>
            <person name="Durrens P."/>
            <person name="Casaregola S."/>
            <person name="Neuveglise C."/>
            <person name="Fairhead C."/>
            <person name="Marck C."/>
            <person name="Cruz J.A."/>
            <person name="Straub M.L."/>
            <person name="Kugler V."/>
            <person name="Sacerdot C."/>
            <person name="Uzunov Z."/>
            <person name="Thierry A."/>
            <person name="Weiss S."/>
            <person name="Bleykasten C."/>
            <person name="De Montigny J."/>
            <person name="Jacques N."/>
            <person name="Jung P."/>
            <person name="Lemaire M."/>
            <person name="Mallet S."/>
            <person name="Morel G."/>
            <person name="Richard G.F."/>
            <person name="Sarkar A."/>
            <person name="Savel G."/>
            <person name="Schacherer J."/>
            <person name="Seret M.L."/>
            <person name="Talla E."/>
            <person name="Samson G."/>
            <person name="Jubin C."/>
            <person name="Poulain J."/>
            <person name="Vacherie B."/>
            <person name="Barbe V."/>
            <person name="Pelletier E."/>
            <person name="Sherman D.J."/>
            <person name="Westhof E."/>
            <person name="Weissenbach J."/>
            <person name="Baret P.V."/>
            <person name="Wincker P."/>
            <person name="Gaillardin C."/>
            <person name="Dujon B."/>
            <person name="Souciet J.L."/>
        </authorList>
    </citation>
    <scope>NUCLEOTIDE SEQUENCE [LARGE SCALE GENOMIC DNA]</scope>
    <source>
        <strain evidence="5">CBS 270.75 / DBVPG 7215 / KCTC 17166 / NRRL Y-17582</strain>
    </source>
</reference>
<name>G8JXW9_ERECY</name>
<dbReference type="AlphaFoldDB" id="G8JXW9"/>
<dbReference type="Gene3D" id="3.40.720.10">
    <property type="entry name" value="Alkaline Phosphatase, subunit A"/>
    <property type="match status" value="1"/>
</dbReference>
<dbReference type="HOGENOM" id="CLU_027977_2_0_1"/>
<dbReference type="PANTHER" id="PTHR31956:SF8">
    <property type="entry name" value="ACID PHOSPHATASE PHOA (AFU_ORTHOLOGUE AFUA_1G03570)"/>
    <property type="match status" value="1"/>
</dbReference>
<dbReference type="GO" id="GO:0003993">
    <property type="term" value="F:acid phosphatase activity"/>
    <property type="evidence" value="ECO:0007669"/>
    <property type="project" value="UniProtKB-EC"/>
</dbReference>
<sequence>MKFSKVIYGAAIIEGIASGVEGKKSSNRQGIRKYDKISPSLAEIRADAAVAKTNTDTSSVEGKGFNRFLVIWLENTDFDKAAGDSNMKWLGEHGITLNNYWALTHPSMPNYLASVGGDYFAVDDDRFIRVPENVSTVVDLLDTKGISWSEYQEHQPYTGFQGFNYSNQETFASDYVRKHNPLVLYDSIVNDDDRLANLKNFTQFYKDLEDEKLPQYAIITPNMTNDGHDTTIKFAADWSRSFLEPLLSNEYFMRDTLVLLTFDENDTYTSANRVFSILLGGAVPEHLKGTTDDTYYDHYSQLSSIEANWDLPHLGRHDVDANVFQFVADKIGVTNVDVETTYKYNNYTYIGYFNDVNIEFPAPNVTAINKNGKGILDSIKEVWEKEYEKQVAGSYFTSTTTTVTPSSHSTADIIVPVETVLSQTADYNNAKDASSSVTSSSVTVFSVANSPAGAAFQLLPGMPFSVQLLFTLLIGFVV</sequence>
<dbReference type="EMBL" id="CP002504">
    <property type="protein sequence ID" value="AET41693.1"/>
    <property type="molecule type" value="Genomic_DNA"/>
</dbReference>
<evidence type="ECO:0000256" key="1">
    <source>
        <dbReference type="ARBA" id="ARBA00000032"/>
    </source>
</evidence>
<dbReference type="GeneID" id="11470028"/>
<dbReference type="GO" id="GO:0009395">
    <property type="term" value="P:phospholipid catabolic process"/>
    <property type="evidence" value="ECO:0007669"/>
    <property type="project" value="TreeGrafter"/>
</dbReference>
<dbReference type="InterPro" id="IPR007312">
    <property type="entry name" value="Phosphoesterase"/>
</dbReference>
<dbReference type="Proteomes" id="UP000006790">
    <property type="component" value="Chromosome 8"/>
</dbReference>
<keyword evidence="3" id="KW-0378">Hydrolase</keyword>
<proteinExistence type="predicted"/>
<organism evidence="4 5">
    <name type="scientific">Eremothecium cymbalariae (strain CBS 270.75 / DBVPG 7215 / KCTC 17166 / NRRL Y-17582)</name>
    <name type="common">Yeast</name>
    <dbReference type="NCBI Taxonomy" id="931890"/>
    <lineage>
        <taxon>Eukaryota</taxon>
        <taxon>Fungi</taxon>
        <taxon>Dikarya</taxon>
        <taxon>Ascomycota</taxon>
        <taxon>Saccharomycotina</taxon>
        <taxon>Saccharomycetes</taxon>
        <taxon>Saccharomycetales</taxon>
        <taxon>Saccharomycetaceae</taxon>
        <taxon>Eremothecium</taxon>
    </lineage>
</organism>
<accession>G8JXW9</accession>
<keyword evidence="5" id="KW-1185">Reference proteome</keyword>